<keyword evidence="12" id="KW-1185">Reference proteome</keyword>
<evidence type="ECO:0000256" key="8">
    <source>
        <dbReference type="ARBA" id="ARBA00023169"/>
    </source>
</evidence>
<keyword evidence="4" id="KW-0808">Transferase</keyword>
<comment type="subcellular location">
    <subcellularLocation>
        <location evidence="1">Cell membrane</location>
    </subcellularLocation>
</comment>
<dbReference type="InterPro" id="IPR003362">
    <property type="entry name" value="Bact_transf"/>
</dbReference>
<evidence type="ECO:0000313" key="12">
    <source>
        <dbReference type="Proteomes" id="UP000232163"/>
    </source>
</evidence>
<dbReference type="GO" id="GO:0005886">
    <property type="term" value="C:plasma membrane"/>
    <property type="evidence" value="ECO:0007669"/>
    <property type="project" value="UniProtKB-SubCell"/>
</dbReference>
<keyword evidence="3" id="KW-1003">Cell membrane</keyword>
<feature type="domain" description="Bacterial sugar transferase" evidence="10">
    <location>
        <begin position="29"/>
        <end position="220"/>
    </location>
</feature>
<evidence type="ECO:0000256" key="4">
    <source>
        <dbReference type="ARBA" id="ARBA00022679"/>
    </source>
</evidence>
<proteinExistence type="inferred from homology"/>
<evidence type="ECO:0000256" key="6">
    <source>
        <dbReference type="ARBA" id="ARBA00022989"/>
    </source>
</evidence>
<gene>
    <name evidence="11" type="ORF">B5P45_22485</name>
</gene>
<evidence type="ECO:0000256" key="3">
    <source>
        <dbReference type="ARBA" id="ARBA00022475"/>
    </source>
</evidence>
<reference evidence="12" key="1">
    <citation type="journal article" date="2017" name="Int J Environ Stud">
        <title>Does the Miocene-Pliocene relict legume Oxytropis triphylla form nitrogen-fixing nodules with a combination of bacterial strains?</title>
        <authorList>
            <person name="Safronova V."/>
            <person name="Belimov A."/>
            <person name="Sazanova A."/>
            <person name="Kuznetsova I."/>
            <person name="Popova J."/>
            <person name="Andronov E."/>
            <person name="Verkhozina A."/>
            <person name="Tikhonovich I."/>
        </authorList>
    </citation>
    <scope>NUCLEOTIDE SEQUENCE [LARGE SCALE GENOMIC DNA]</scope>
    <source>
        <strain evidence="12">Tri-38</strain>
    </source>
</reference>
<comment type="similarity">
    <text evidence="2">Belongs to the bacterial sugar transferase family.</text>
</comment>
<dbReference type="KEGG" id="pht:BLM14_12045"/>
<evidence type="ECO:0000256" key="7">
    <source>
        <dbReference type="ARBA" id="ARBA00023136"/>
    </source>
</evidence>
<feature type="transmembrane region" description="Helical" evidence="9">
    <location>
        <begin position="34"/>
        <end position="55"/>
    </location>
</feature>
<evidence type="ECO:0000313" key="11">
    <source>
        <dbReference type="EMBL" id="PIO41849.1"/>
    </source>
</evidence>
<dbReference type="AlphaFoldDB" id="A0A2N9VQT1"/>
<dbReference type="PANTHER" id="PTHR30576:SF4">
    <property type="entry name" value="UNDECAPRENYL-PHOSPHATE GALACTOSE PHOSPHOTRANSFERASE"/>
    <property type="match status" value="1"/>
</dbReference>
<dbReference type="Pfam" id="PF02397">
    <property type="entry name" value="Bac_transf"/>
    <property type="match status" value="1"/>
</dbReference>
<comment type="caution">
    <text evidence="11">The sequence shown here is derived from an EMBL/GenBank/DDBJ whole genome shotgun (WGS) entry which is preliminary data.</text>
</comment>
<dbReference type="RefSeq" id="WP_099999609.1">
    <property type="nucleotide sequence ID" value="NZ_CP017940.1"/>
</dbReference>
<evidence type="ECO:0000256" key="2">
    <source>
        <dbReference type="ARBA" id="ARBA00006464"/>
    </source>
</evidence>
<sequence>MKPSVKLAAFPFFRETKRLDNAAVGGPLKRSFDIVVATLGLFILSPLFIMLGFLIKMSDGGPVFYGHRRIGCGGQPFYCLKFRTMKTDGDAILESFLRENPQARQEWQTARKLQSDPRVTDVGAVIRKLSLDELPQLLNILRGEMSIVGPRPVVLEELELYGPAAAYYLRSRPGLTGVWQISGRNNVSYDKRVAFDQRYVENWSFRGDVAIILKTIPAVCAARGSY</sequence>
<evidence type="ECO:0000256" key="5">
    <source>
        <dbReference type="ARBA" id="ARBA00022692"/>
    </source>
</evidence>
<evidence type="ECO:0000259" key="10">
    <source>
        <dbReference type="Pfam" id="PF02397"/>
    </source>
</evidence>
<accession>A0A2N9VQT1</accession>
<evidence type="ECO:0000256" key="1">
    <source>
        <dbReference type="ARBA" id="ARBA00004236"/>
    </source>
</evidence>
<dbReference type="GO" id="GO:0016780">
    <property type="term" value="F:phosphotransferase activity, for other substituted phosphate groups"/>
    <property type="evidence" value="ECO:0007669"/>
    <property type="project" value="TreeGrafter"/>
</dbReference>
<protein>
    <submittedName>
        <fullName evidence="11">Exopolysaccharide biosynthesis protein</fullName>
    </submittedName>
</protein>
<dbReference type="OrthoDB" id="9808602at2"/>
<keyword evidence="5 9" id="KW-0812">Transmembrane</keyword>
<keyword evidence="8" id="KW-0270">Exopolysaccharide synthesis</keyword>
<keyword evidence="6 9" id="KW-1133">Transmembrane helix</keyword>
<dbReference type="GO" id="GO:0000271">
    <property type="term" value="P:polysaccharide biosynthetic process"/>
    <property type="evidence" value="ECO:0007669"/>
    <property type="project" value="UniProtKB-KW"/>
</dbReference>
<keyword evidence="7 9" id="KW-0472">Membrane</keyword>
<dbReference type="PANTHER" id="PTHR30576">
    <property type="entry name" value="COLANIC BIOSYNTHESIS UDP-GLUCOSE LIPID CARRIER TRANSFERASE"/>
    <property type="match status" value="1"/>
</dbReference>
<organism evidence="11 12">
    <name type="scientific">Phyllobacterium zundukense</name>
    <dbReference type="NCBI Taxonomy" id="1867719"/>
    <lineage>
        <taxon>Bacteria</taxon>
        <taxon>Pseudomonadati</taxon>
        <taxon>Pseudomonadota</taxon>
        <taxon>Alphaproteobacteria</taxon>
        <taxon>Hyphomicrobiales</taxon>
        <taxon>Phyllobacteriaceae</taxon>
        <taxon>Phyllobacterium</taxon>
    </lineage>
</organism>
<evidence type="ECO:0000256" key="9">
    <source>
        <dbReference type="SAM" id="Phobius"/>
    </source>
</evidence>
<dbReference type="EMBL" id="MZMT01000053">
    <property type="protein sequence ID" value="PIO41849.1"/>
    <property type="molecule type" value="Genomic_DNA"/>
</dbReference>
<dbReference type="Proteomes" id="UP000232163">
    <property type="component" value="Unassembled WGS sequence"/>
</dbReference>
<name>A0A2N9VQT1_9HYPH</name>